<evidence type="ECO:0000313" key="2">
    <source>
        <dbReference type="EMBL" id="CAD7079559.1"/>
    </source>
</evidence>
<feature type="compositionally biased region" description="Basic and acidic residues" evidence="1">
    <location>
        <begin position="341"/>
        <end position="359"/>
    </location>
</feature>
<dbReference type="Proteomes" id="UP000594454">
    <property type="component" value="Chromosome 1"/>
</dbReference>
<dbReference type="AlphaFoldDB" id="A0A7R8YRJ7"/>
<dbReference type="EMBL" id="LR899009">
    <property type="protein sequence ID" value="CAD7079559.1"/>
    <property type="molecule type" value="Genomic_DNA"/>
</dbReference>
<keyword evidence="3" id="KW-1185">Reference proteome</keyword>
<organism evidence="2 3">
    <name type="scientific">Hermetia illucens</name>
    <name type="common">Black soldier fly</name>
    <dbReference type="NCBI Taxonomy" id="343691"/>
    <lineage>
        <taxon>Eukaryota</taxon>
        <taxon>Metazoa</taxon>
        <taxon>Ecdysozoa</taxon>
        <taxon>Arthropoda</taxon>
        <taxon>Hexapoda</taxon>
        <taxon>Insecta</taxon>
        <taxon>Pterygota</taxon>
        <taxon>Neoptera</taxon>
        <taxon>Endopterygota</taxon>
        <taxon>Diptera</taxon>
        <taxon>Brachycera</taxon>
        <taxon>Stratiomyomorpha</taxon>
        <taxon>Stratiomyidae</taxon>
        <taxon>Hermetiinae</taxon>
        <taxon>Hermetia</taxon>
    </lineage>
</organism>
<feature type="compositionally biased region" description="Acidic residues" evidence="1">
    <location>
        <begin position="326"/>
        <end position="340"/>
    </location>
</feature>
<name>A0A7R8YRJ7_HERIL</name>
<evidence type="ECO:0000256" key="1">
    <source>
        <dbReference type="SAM" id="MobiDB-lite"/>
    </source>
</evidence>
<dbReference type="OrthoDB" id="10575212at2759"/>
<proteinExistence type="predicted"/>
<reference evidence="2 3" key="1">
    <citation type="submission" date="2020-11" db="EMBL/GenBank/DDBJ databases">
        <authorList>
            <person name="Wallbank WR R."/>
            <person name="Pardo Diaz C."/>
            <person name="Kozak K."/>
            <person name="Martin S."/>
            <person name="Jiggins C."/>
            <person name="Moest M."/>
            <person name="Warren A I."/>
            <person name="Generalovic N T."/>
            <person name="Byers J.R.P. K."/>
            <person name="Montejo-Kovacevich G."/>
            <person name="Yen C E."/>
        </authorList>
    </citation>
    <scope>NUCLEOTIDE SEQUENCE [LARGE SCALE GENOMIC DNA]</scope>
</reference>
<dbReference type="InParanoid" id="A0A7R8YRJ7"/>
<evidence type="ECO:0000313" key="3">
    <source>
        <dbReference type="Proteomes" id="UP000594454"/>
    </source>
</evidence>
<sequence length="359" mass="40311">MEAGGSGGGICARFFHFVYRQKKYEQLMFAVEKLVNTVMFEAMIKDYPARYKVPLSVPFAAPNSTPEETNTRNFFLYRDLLILSKQKNMPDFERQTFIHEEMVKTENYSKVRKFVKRWMNKANVKKRSLIWEQQFENKIIYERDGVIAAASDVLKIDGLKRINKANNEIVIIRGSTCTAGDLSSQCRSKSKSKLSVSFKDNSKSELGNRDLSNLGKTAKLDSVNAVETKLGSGSKSVLGNSDNLDLGDVNKSDLGGANNSRLRITAESDFGSPVKLKFESKAKTDLGNANNSNFENGIKSDLGSVAKSEYRSLFSIRTAQSHYMDAIEDSGDDQSNTDENEQIHRDKDVSKKKSESRRP</sequence>
<feature type="region of interest" description="Disordered" evidence="1">
    <location>
        <begin position="325"/>
        <end position="359"/>
    </location>
</feature>
<gene>
    <name evidence="2" type="ORF">HERILL_LOCUS2772</name>
</gene>
<protein>
    <submittedName>
        <fullName evidence="2">Uncharacterized protein</fullName>
    </submittedName>
</protein>
<accession>A0A7R8YRJ7</accession>